<dbReference type="STRING" id="154538.A0A1M2W4X1"/>
<dbReference type="PROSITE" id="PS00678">
    <property type="entry name" value="WD_REPEATS_1"/>
    <property type="match status" value="1"/>
</dbReference>
<gene>
    <name evidence="4" type="ORF">TRAPUB_8551</name>
</gene>
<dbReference type="PROSITE" id="PS50294">
    <property type="entry name" value="WD_REPEATS_REGION"/>
    <property type="match status" value="1"/>
</dbReference>
<proteinExistence type="predicted"/>
<organism evidence="4 5">
    <name type="scientific">Trametes pubescens</name>
    <name type="common">White-rot fungus</name>
    <dbReference type="NCBI Taxonomy" id="154538"/>
    <lineage>
        <taxon>Eukaryota</taxon>
        <taxon>Fungi</taxon>
        <taxon>Dikarya</taxon>
        <taxon>Basidiomycota</taxon>
        <taxon>Agaricomycotina</taxon>
        <taxon>Agaricomycetes</taxon>
        <taxon>Polyporales</taxon>
        <taxon>Polyporaceae</taxon>
        <taxon>Trametes</taxon>
    </lineage>
</organism>
<evidence type="ECO:0000256" key="3">
    <source>
        <dbReference type="PROSITE-ProRule" id="PRU00221"/>
    </source>
</evidence>
<dbReference type="AlphaFoldDB" id="A0A1M2W4X1"/>
<dbReference type="InterPro" id="IPR001680">
    <property type="entry name" value="WD40_rpt"/>
</dbReference>
<name>A0A1M2W4X1_TRAPU</name>
<evidence type="ECO:0000256" key="1">
    <source>
        <dbReference type="ARBA" id="ARBA00022574"/>
    </source>
</evidence>
<dbReference type="SMART" id="SM00320">
    <property type="entry name" value="WD40"/>
    <property type="match status" value="4"/>
</dbReference>
<feature type="repeat" description="WD" evidence="3">
    <location>
        <begin position="210"/>
        <end position="238"/>
    </location>
</feature>
<protein>
    <submittedName>
        <fullName evidence="4">Uncharacterized protein</fullName>
    </submittedName>
</protein>
<dbReference type="InterPro" id="IPR051179">
    <property type="entry name" value="WD_repeat_multifunction"/>
</dbReference>
<reference evidence="4 5" key="1">
    <citation type="submission" date="2016-10" db="EMBL/GenBank/DDBJ databases">
        <title>Genome sequence of the basidiomycete white-rot fungus Trametes pubescens.</title>
        <authorList>
            <person name="Makela M.R."/>
            <person name="Granchi Z."/>
            <person name="Peng M."/>
            <person name="De Vries R.P."/>
            <person name="Grigoriev I."/>
            <person name="Riley R."/>
            <person name="Hilden K."/>
        </authorList>
    </citation>
    <scope>NUCLEOTIDE SEQUENCE [LARGE SCALE GENOMIC DNA]</scope>
    <source>
        <strain evidence="4 5">FBCC735</strain>
    </source>
</reference>
<dbReference type="Gene3D" id="2.130.10.10">
    <property type="entry name" value="YVTN repeat-like/Quinoprotein amine dehydrogenase"/>
    <property type="match status" value="2"/>
</dbReference>
<keyword evidence="1 3" id="KW-0853">WD repeat</keyword>
<dbReference type="PANTHER" id="PTHR19857">
    <property type="entry name" value="MITOCHONDRIAL DIVISION PROTEIN 1-RELATED"/>
    <property type="match status" value="1"/>
</dbReference>
<evidence type="ECO:0000313" key="4">
    <source>
        <dbReference type="EMBL" id="OJT14901.1"/>
    </source>
</evidence>
<comment type="caution">
    <text evidence="4">The sequence shown here is derived from an EMBL/GenBank/DDBJ whole genome shotgun (WGS) entry which is preliminary data.</text>
</comment>
<keyword evidence="5" id="KW-1185">Reference proteome</keyword>
<dbReference type="OrthoDB" id="6262491at2759"/>
<keyword evidence="2" id="KW-0677">Repeat</keyword>
<dbReference type="InterPro" id="IPR036322">
    <property type="entry name" value="WD40_repeat_dom_sf"/>
</dbReference>
<dbReference type="SUPFAM" id="SSF50978">
    <property type="entry name" value="WD40 repeat-like"/>
    <property type="match status" value="1"/>
</dbReference>
<dbReference type="EMBL" id="MNAD01000222">
    <property type="protein sequence ID" value="OJT14901.1"/>
    <property type="molecule type" value="Genomic_DNA"/>
</dbReference>
<dbReference type="Proteomes" id="UP000184267">
    <property type="component" value="Unassembled WGS sequence"/>
</dbReference>
<dbReference type="Pfam" id="PF00400">
    <property type="entry name" value="WD40"/>
    <property type="match status" value="2"/>
</dbReference>
<sequence>MVWTIYESQSNGGAVSLEFLGPSHPQCSPNNESILAMAWTLDGSQIVTLRERGYICNWYPITNGQVYNEIDVARKHPITFAIFSPDRRFLACGGVRGLCYIWNVEGRRLQTTLKGDQESTILGAQFEATTGSRIITWSNDDCVRTWNTMDGTMLAPTGRNSAAVQDASFLPNGKLLVALRNGNVVLWGQDSDGSYTSFYPLRQVPGAAAVNSVRVSPRGKFIASAASDGTVSLWNADNVTMPPIVYKHESEATLVAFNGDAVLVFVAKDGSMHSHTAPINESGGRVSERVHRLLSGLESSLSRRGSL</sequence>
<accession>A0A1M2W4X1</accession>
<dbReference type="PROSITE" id="PS50082">
    <property type="entry name" value="WD_REPEATS_2"/>
    <property type="match status" value="1"/>
</dbReference>
<dbReference type="InterPro" id="IPR019775">
    <property type="entry name" value="WD40_repeat_CS"/>
</dbReference>
<dbReference type="InterPro" id="IPR015943">
    <property type="entry name" value="WD40/YVTN_repeat-like_dom_sf"/>
</dbReference>
<evidence type="ECO:0000313" key="5">
    <source>
        <dbReference type="Proteomes" id="UP000184267"/>
    </source>
</evidence>
<evidence type="ECO:0000256" key="2">
    <source>
        <dbReference type="ARBA" id="ARBA00022737"/>
    </source>
</evidence>